<dbReference type="AlphaFoldDB" id="A0A4R2PS36"/>
<dbReference type="GO" id="GO:0009279">
    <property type="term" value="C:cell outer membrane"/>
    <property type="evidence" value="ECO:0007669"/>
    <property type="project" value="UniProtKB-SubCell"/>
</dbReference>
<evidence type="ECO:0000256" key="5">
    <source>
        <dbReference type="ARBA" id="ARBA00023143"/>
    </source>
</evidence>
<evidence type="ECO:0000256" key="4">
    <source>
        <dbReference type="ARBA" id="ARBA00023136"/>
    </source>
</evidence>
<keyword evidence="7" id="KW-0449">Lipoprotein</keyword>
<dbReference type="Proteomes" id="UP000295399">
    <property type="component" value="Unassembled WGS sequence"/>
</dbReference>
<keyword evidence="8" id="KW-0969">Cilium</keyword>
<keyword evidence="4 7" id="KW-0472">Membrane</keyword>
<evidence type="ECO:0000313" key="9">
    <source>
        <dbReference type="Proteomes" id="UP000295399"/>
    </source>
</evidence>
<dbReference type="PRINTS" id="PR01008">
    <property type="entry name" value="FLGLRINGFLGH"/>
</dbReference>
<dbReference type="FunCoup" id="A0A4R2PS36">
    <property type="interactions" value="73"/>
</dbReference>
<dbReference type="InParanoid" id="A0A4R2PS36"/>
<dbReference type="HAMAP" id="MF_00415">
    <property type="entry name" value="FlgH"/>
    <property type="match status" value="1"/>
</dbReference>
<dbReference type="PANTHER" id="PTHR34933:SF1">
    <property type="entry name" value="FLAGELLAR L-RING PROTEIN"/>
    <property type="match status" value="1"/>
</dbReference>
<evidence type="ECO:0000256" key="6">
    <source>
        <dbReference type="ARBA" id="ARBA00023237"/>
    </source>
</evidence>
<keyword evidence="5 7" id="KW-0975">Bacterial flagellum</keyword>
<proteinExistence type="inferred from homology"/>
<keyword evidence="9" id="KW-1185">Reference proteome</keyword>
<comment type="function">
    <text evidence="1 7">Assembles around the rod to form the L-ring and probably protects the motor/basal body from shearing forces during rotation.</text>
</comment>
<dbReference type="OrthoDB" id="9789227at2"/>
<accession>A0A4R2PS36</accession>
<keyword evidence="3 7" id="KW-0732">Signal</keyword>
<sequence length="260" mass="27821">MTAHRSSLTTAPRLRPRTAARLTAAALVSALLAGCGAADRVANIGRAPDMRAVENVAAPPRERSLSLPMPSTQPTQRTAGSLWRTGAQAFFKDQRADEVGDIVTVRININDQADLENGTQRSRSSTEDASAEALLGLVNNLAAAGIPTNPAFGTAADSVYSGSGAIQRDEQITTTLAAIVKDVLPNGNLVIEGRQEVRVNFELREVYIAGVVRPQDIASDNTINHTQVAEARISYGGRGQITDVQQPRYGQQLYDIIFPF</sequence>
<comment type="caution">
    <text evidence="8">The sequence shown here is derived from an EMBL/GenBank/DDBJ whole genome shotgun (WGS) entry which is preliminary data.</text>
</comment>
<reference evidence="8 9" key="1">
    <citation type="submission" date="2019-03" db="EMBL/GenBank/DDBJ databases">
        <title>Genomic Encyclopedia of Type Strains, Phase IV (KMG-IV): sequencing the most valuable type-strain genomes for metagenomic binning, comparative biology and taxonomic classification.</title>
        <authorList>
            <person name="Goeker M."/>
        </authorList>
    </citation>
    <scope>NUCLEOTIDE SEQUENCE [LARGE SCALE GENOMIC DNA]</scope>
    <source>
        <strain evidence="8 9">DSM 2132</strain>
    </source>
</reference>
<comment type="subcellular location">
    <subcellularLocation>
        <location evidence="7">Cell outer membrane</location>
        <topology evidence="7">Lipid-anchor</topology>
    </subcellularLocation>
    <subcellularLocation>
        <location evidence="7">Bacterial flagellum basal body</location>
    </subcellularLocation>
</comment>
<dbReference type="GO" id="GO:0071973">
    <property type="term" value="P:bacterial-type flagellum-dependent cell motility"/>
    <property type="evidence" value="ECO:0007669"/>
    <property type="project" value="InterPro"/>
</dbReference>
<comment type="subunit">
    <text evidence="7">The basal body constitutes a major portion of the flagellar organelle and consists of four rings (L,P,S, and M) mounted on a central rod.</text>
</comment>
<dbReference type="Pfam" id="PF02107">
    <property type="entry name" value="FlgH"/>
    <property type="match status" value="1"/>
</dbReference>
<keyword evidence="6 7" id="KW-0998">Cell outer membrane</keyword>
<comment type="similarity">
    <text evidence="2 7">Belongs to the FlgH family.</text>
</comment>
<gene>
    <name evidence="7" type="primary">flgH</name>
    <name evidence="8" type="ORF">EV659_101484</name>
</gene>
<keyword evidence="8" id="KW-0966">Cell projection</keyword>
<evidence type="ECO:0000256" key="1">
    <source>
        <dbReference type="ARBA" id="ARBA00002591"/>
    </source>
</evidence>
<name>A0A4R2PS36_RHOSA</name>
<dbReference type="GO" id="GO:0003774">
    <property type="term" value="F:cytoskeletal motor activity"/>
    <property type="evidence" value="ECO:0007669"/>
    <property type="project" value="InterPro"/>
</dbReference>
<protein>
    <recommendedName>
        <fullName evidence="7">Flagellar L-ring protein</fullName>
    </recommendedName>
    <alternativeName>
        <fullName evidence="7">Basal body L-ring protein</fullName>
    </alternativeName>
</protein>
<dbReference type="GO" id="GO:0009427">
    <property type="term" value="C:bacterial-type flagellum basal body, distal rod, L ring"/>
    <property type="evidence" value="ECO:0007669"/>
    <property type="project" value="InterPro"/>
</dbReference>
<dbReference type="RefSeq" id="WP_132707096.1">
    <property type="nucleotide sequence ID" value="NZ_JACIGF010000001.1"/>
</dbReference>
<dbReference type="EMBL" id="SLXO01000001">
    <property type="protein sequence ID" value="TCP38577.1"/>
    <property type="molecule type" value="Genomic_DNA"/>
</dbReference>
<dbReference type="PANTHER" id="PTHR34933">
    <property type="entry name" value="FLAGELLAR L-RING PROTEIN"/>
    <property type="match status" value="1"/>
</dbReference>
<dbReference type="PROSITE" id="PS51257">
    <property type="entry name" value="PROKAR_LIPOPROTEIN"/>
    <property type="match status" value="1"/>
</dbReference>
<evidence type="ECO:0000256" key="2">
    <source>
        <dbReference type="ARBA" id="ARBA00006929"/>
    </source>
</evidence>
<evidence type="ECO:0000256" key="3">
    <source>
        <dbReference type="ARBA" id="ARBA00022729"/>
    </source>
</evidence>
<evidence type="ECO:0000313" key="8">
    <source>
        <dbReference type="EMBL" id="TCP38577.1"/>
    </source>
</evidence>
<evidence type="ECO:0000256" key="7">
    <source>
        <dbReference type="HAMAP-Rule" id="MF_00415"/>
    </source>
</evidence>
<dbReference type="InterPro" id="IPR000527">
    <property type="entry name" value="Flag_Lring"/>
</dbReference>
<keyword evidence="8" id="KW-0282">Flagellum</keyword>
<organism evidence="8 9">
    <name type="scientific">Rhodothalassium salexigens DSM 2132</name>
    <dbReference type="NCBI Taxonomy" id="1188247"/>
    <lineage>
        <taxon>Bacteria</taxon>
        <taxon>Pseudomonadati</taxon>
        <taxon>Pseudomonadota</taxon>
        <taxon>Alphaproteobacteria</taxon>
        <taxon>Rhodothalassiales</taxon>
        <taxon>Rhodothalassiaceae</taxon>
        <taxon>Rhodothalassium</taxon>
    </lineage>
</organism>
<dbReference type="NCBIfam" id="NF001305">
    <property type="entry name" value="PRK00249.1-5"/>
    <property type="match status" value="1"/>
</dbReference>